<name>A0A927JDU0_9ACTN</name>
<dbReference type="GO" id="GO:0031460">
    <property type="term" value="P:glycine betaine transport"/>
    <property type="evidence" value="ECO:0007669"/>
    <property type="project" value="TreeGrafter"/>
</dbReference>
<feature type="transmembrane region" description="Helical" evidence="6">
    <location>
        <begin position="51"/>
        <end position="73"/>
    </location>
</feature>
<keyword evidence="2 6" id="KW-0813">Transport</keyword>
<dbReference type="PROSITE" id="PS50928">
    <property type="entry name" value="ABC_TM1"/>
    <property type="match status" value="1"/>
</dbReference>
<feature type="domain" description="ABC transmembrane type-1" evidence="7">
    <location>
        <begin position="16"/>
        <end position="195"/>
    </location>
</feature>
<accession>A0A927JDU0</accession>
<feature type="transmembrane region" description="Helical" evidence="6">
    <location>
        <begin position="79"/>
        <end position="101"/>
    </location>
</feature>
<feature type="transmembrane region" description="Helical" evidence="6">
    <location>
        <begin position="176"/>
        <end position="198"/>
    </location>
</feature>
<dbReference type="Gene3D" id="1.10.3720.10">
    <property type="entry name" value="MetI-like"/>
    <property type="match status" value="1"/>
</dbReference>
<dbReference type="Pfam" id="PF00528">
    <property type="entry name" value="BPD_transp_1"/>
    <property type="match status" value="1"/>
</dbReference>
<dbReference type="PANTHER" id="PTHR30177:SF4">
    <property type="entry name" value="OSMOPROTECTANT IMPORT PERMEASE PROTEIN OSMW"/>
    <property type="match status" value="1"/>
</dbReference>
<dbReference type="Proteomes" id="UP000642993">
    <property type="component" value="Unassembled WGS sequence"/>
</dbReference>
<dbReference type="InterPro" id="IPR051204">
    <property type="entry name" value="ABC_transp_perm/SBD"/>
</dbReference>
<dbReference type="SUPFAM" id="SSF161098">
    <property type="entry name" value="MetI-like"/>
    <property type="match status" value="1"/>
</dbReference>
<protein>
    <submittedName>
        <fullName evidence="8">ABC transporter permease</fullName>
    </submittedName>
</protein>
<gene>
    <name evidence="8" type="ORF">HT102_09935</name>
</gene>
<feature type="transmembrane region" description="Helical" evidence="6">
    <location>
        <begin position="20"/>
        <end position="39"/>
    </location>
</feature>
<proteinExistence type="inferred from homology"/>
<reference evidence="8" key="1">
    <citation type="submission" date="2020-09" db="EMBL/GenBank/DDBJ databases">
        <title>Hoyosella lacisalsi sp. nov., a halotolerant actinobacterium isolated from soil of Lake Gudzhirganskoe.</title>
        <authorList>
            <person name="Yang Q."/>
            <person name="Guo P.Y."/>
            <person name="Liu S.W."/>
            <person name="Li F.N."/>
            <person name="Sun C.H."/>
        </authorList>
    </citation>
    <scope>NUCLEOTIDE SEQUENCE</scope>
    <source>
        <strain evidence="8">G463</strain>
    </source>
</reference>
<feature type="transmembrane region" description="Helical" evidence="6">
    <location>
        <begin position="147"/>
        <end position="169"/>
    </location>
</feature>
<evidence type="ECO:0000256" key="5">
    <source>
        <dbReference type="ARBA" id="ARBA00023136"/>
    </source>
</evidence>
<comment type="subcellular location">
    <subcellularLocation>
        <location evidence="6">Cell membrane</location>
        <topology evidence="6">Multi-pass membrane protein</topology>
    </subcellularLocation>
    <subcellularLocation>
        <location evidence="1">Membrane</location>
        <topology evidence="1">Multi-pass membrane protein</topology>
    </subcellularLocation>
</comment>
<evidence type="ECO:0000256" key="1">
    <source>
        <dbReference type="ARBA" id="ARBA00004141"/>
    </source>
</evidence>
<keyword evidence="4 6" id="KW-1133">Transmembrane helix</keyword>
<keyword evidence="5 6" id="KW-0472">Membrane</keyword>
<sequence>MTWQIPSYLGTFTGLLGEHLLMALSASLLGLVLSLPLGLACIRWPVLYGPVLAVASALYAVPSLAFFVLLIAFTGIAPLTVIIPLGLYTLSGLVPNVVDGLRSVPEVVRQSATAMGMGPGRRLLAVDLPIALPAVMAGLRVATVANISMVSVGALIGMGAFGSLFTAAAQLDRVELAIIGIVVTIAMALVIDVVLVVAQRVLTPWTRAGAGATRRWGPRRALATIRQGAAAKGAGA</sequence>
<dbReference type="EMBL" id="JACYWE010000005">
    <property type="protein sequence ID" value="MBD8506807.1"/>
    <property type="molecule type" value="Genomic_DNA"/>
</dbReference>
<organism evidence="8 9">
    <name type="scientific">Lolliginicoccus lacisalsi</name>
    <dbReference type="NCBI Taxonomy" id="2742202"/>
    <lineage>
        <taxon>Bacteria</taxon>
        <taxon>Bacillati</taxon>
        <taxon>Actinomycetota</taxon>
        <taxon>Actinomycetes</taxon>
        <taxon>Mycobacteriales</taxon>
        <taxon>Hoyosellaceae</taxon>
        <taxon>Lolliginicoccus</taxon>
    </lineage>
</organism>
<dbReference type="AlphaFoldDB" id="A0A927JDU0"/>
<evidence type="ECO:0000256" key="4">
    <source>
        <dbReference type="ARBA" id="ARBA00022989"/>
    </source>
</evidence>
<comment type="caution">
    <text evidence="8">The sequence shown here is derived from an EMBL/GenBank/DDBJ whole genome shotgun (WGS) entry which is preliminary data.</text>
</comment>
<evidence type="ECO:0000256" key="2">
    <source>
        <dbReference type="ARBA" id="ARBA00022448"/>
    </source>
</evidence>
<keyword evidence="9" id="KW-1185">Reference proteome</keyword>
<dbReference type="InterPro" id="IPR035906">
    <property type="entry name" value="MetI-like_sf"/>
</dbReference>
<evidence type="ECO:0000256" key="3">
    <source>
        <dbReference type="ARBA" id="ARBA00022692"/>
    </source>
</evidence>
<evidence type="ECO:0000313" key="9">
    <source>
        <dbReference type="Proteomes" id="UP000642993"/>
    </source>
</evidence>
<dbReference type="InterPro" id="IPR000515">
    <property type="entry name" value="MetI-like"/>
</dbReference>
<evidence type="ECO:0000259" key="7">
    <source>
        <dbReference type="PROSITE" id="PS50928"/>
    </source>
</evidence>
<dbReference type="GO" id="GO:0055085">
    <property type="term" value="P:transmembrane transport"/>
    <property type="evidence" value="ECO:0007669"/>
    <property type="project" value="InterPro"/>
</dbReference>
<dbReference type="GO" id="GO:0005886">
    <property type="term" value="C:plasma membrane"/>
    <property type="evidence" value="ECO:0007669"/>
    <property type="project" value="UniProtKB-SubCell"/>
</dbReference>
<keyword evidence="3 6" id="KW-0812">Transmembrane</keyword>
<comment type="similarity">
    <text evidence="6">Belongs to the binding-protein-dependent transport system permease family.</text>
</comment>
<dbReference type="PANTHER" id="PTHR30177">
    <property type="entry name" value="GLYCINE BETAINE/L-PROLINE TRANSPORT SYSTEM PERMEASE PROTEIN PROW"/>
    <property type="match status" value="1"/>
</dbReference>
<dbReference type="RefSeq" id="WP_192039265.1">
    <property type="nucleotide sequence ID" value="NZ_JACYWE010000005.1"/>
</dbReference>
<evidence type="ECO:0000256" key="6">
    <source>
        <dbReference type="RuleBase" id="RU363032"/>
    </source>
</evidence>
<evidence type="ECO:0000313" key="8">
    <source>
        <dbReference type="EMBL" id="MBD8506807.1"/>
    </source>
</evidence>